<organism evidence="1 2">
    <name type="scientific">Fusarium decemcellulare</name>
    <dbReference type="NCBI Taxonomy" id="57161"/>
    <lineage>
        <taxon>Eukaryota</taxon>
        <taxon>Fungi</taxon>
        <taxon>Dikarya</taxon>
        <taxon>Ascomycota</taxon>
        <taxon>Pezizomycotina</taxon>
        <taxon>Sordariomycetes</taxon>
        <taxon>Hypocreomycetidae</taxon>
        <taxon>Hypocreales</taxon>
        <taxon>Nectriaceae</taxon>
        <taxon>Fusarium</taxon>
        <taxon>Fusarium decemcellulare species complex</taxon>
    </lineage>
</organism>
<accession>A0ACC1SWP4</accession>
<name>A0ACC1SWP4_9HYPO</name>
<sequence length="689" mass="77597">MPRLVQHCLLLFALLVIHVGSASAAMEQFKEWYPEWGFIFARIMKENCQEEYQYYLNSSIPATGLYDKAFWLGAGPWSAGVVPLVNCIVDNSSEYQKSGMASANVVLGLTPAILAALGSTVDETSLIYIFGRRPFLALCLSAGSPGLPPRPLFEYRKFDQLQEKRPGRLRFRSFPFLVEVLIWAVEHLVAFASIFNVATLGYQLGSRVIMVFAPELTYLILLWLFLGTIGHILAALTLLLRVRIKNPDISDSGTWLKSWITPGTAGGYTKFTILNEGFVYAAFSGLLSLLIAAHIIFGTLVFSSVLFISVRDCMPVVGRLMASVIACRMVLMYELARLRHFCQKRKGKPPIYIIEHQQEENEDGSAEEFGDSMQLSDFTLSRTDSSQPLLPHNNQDYVVTQYVAEFINTLSSLAYSSFTSHPRRASRRRKLTPSSCLRTPRVAPLPQIPNRLALVLVLRFNGRWHLFWRIPYDSEVPHSNVYAPLPASIVILFLTVLSLSVDELSMHLLTTPLLYRLLTFKASPWHTKLTGVVLLSLFTIVMVTHIVMDEFILHAITFASGVLFIAHRTLNIISNHVPDPHIRRSLRNISILGCWCFSFGYSLWLIDEWACRYLTDTRYAVGLPFAFLLELHGWWHIFTALGGYIAVAIVDLTTSGEVIKDPTKHLAWPIPFVARCMANSARLVKTKVV</sequence>
<dbReference type="EMBL" id="JANRMS010000066">
    <property type="protein sequence ID" value="KAJ3547833.1"/>
    <property type="molecule type" value="Genomic_DNA"/>
</dbReference>
<reference evidence="1" key="1">
    <citation type="submission" date="2022-08" db="EMBL/GenBank/DDBJ databases">
        <title>Genome Sequence of Fusarium decemcellulare.</title>
        <authorList>
            <person name="Buettner E."/>
        </authorList>
    </citation>
    <scope>NUCLEOTIDE SEQUENCE</scope>
    <source>
        <strain evidence="1">Babe19</strain>
    </source>
</reference>
<comment type="caution">
    <text evidence="1">The sequence shown here is derived from an EMBL/GenBank/DDBJ whole genome shotgun (WGS) entry which is preliminary data.</text>
</comment>
<evidence type="ECO:0000313" key="2">
    <source>
        <dbReference type="Proteomes" id="UP001148629"/>
    </source>
</evidence>
<evidence type="ECO:0000313" key="1">
    <source>
        <dbReference type="EMBL" id="KAJ3547833.1"/>
    </source>
</evidence>
<dbReference type="Proteomes" id="UP001148629">
    <property type="component" value="Unassembled WGS sequence"/>
</dbReference>
<protein>
    <submittedName>
        <fullName evidence="1">Uncharacterized protein</fullName>
    </submittedName>
</protein>
<proteinExistence type="predicted"/>
<keyword evidence="2" id="KW-1185">Reference proteome</keyword>
<gene>
    <name evidence="1" type="ORF">NM208_g1314</name>
</gene>